<dbReference type="InterPro" id="IPR050707">
    <property type="entry name" value="HTH_MetabolicPath_Reg"/>
</dbReference>
<proteinExistence type="predicted"/>
<dbReference type="PANTHER" id="PTHR30136">
    <property type="entry name" value="HELIX-TURN-HELIX TRANSCRIPTIONAL REGULATOR, ICLR FAMILY"/>
    <property type="match status" value="1"/>
</dbReference>
<dbReference type="SUPFAM" id="SSF55781">
    <property type="entry name" value="GAF domain-like"/>
    <property type="match status" value="1"/>
</dbReference>
<name>A0A7D5L818_9EURY</name>
<keyword evidence="1" id="KW-0805">Transcription regulation</keyword>
<dbReference type="Proteomes" id="UP000509626">
    <property type="component" value="Chromosome"/>
</dbReference>
<dbReference type="PROSITE" id="PS51077">
    <property type="entry name" value="HTH_ICLR"/>
    <property type="match status" value="1"/>
</dbReference>
<dbReference type="Gene3D" id="1.10.10.10">
    <property type="entry name" value="Winged helix-like DNA-binding domain superfamily/Winged helix DNA-binding domain"/>
    <property type="match status" value="1"/>
</dbReference>
<dbReference type="PANTHER" id="PTHR30136:SF35">
    <property type="entry name" value="HTH-TYPE TRANSCRIPTIONAL REGULATOR RV1719"/>
    <property type="match status" value="1"/>
</dbReference>
<evidence type="ECO:0000256" key="3">
    <source>
        <dbReference type="ARBA" id="ARBA00023163"/>
    </source>
</evidence>
<dbReference type="SMART" id="SM00346">
    <property type="entry name" value="HTH_ICLR"/>
    <property type="match status" value="1"/>
</dbReference>
<protein>
    <submittedName>
        <fullName evidence="6">IclR family transcriptional regulator</fullName>
    </submittedName>
</protein>
<dbReference type="Pfam" id="PF09339">
    <property type="entry name" value="HTH_IclR"/>
    <property type="match status" value="1"/>
</dbReference>
<dbReference type="InterPro" id="IPR036388">
    <property type="entry name" value="WH-like_DNA-bd_sf"/>
</dbReference>
<evidence type="ECO:0000313" key="6">
    <source>
        <dbReference type="EMBL" id="QLG60313.1"/>
    </source>
</evidence>
<dbReference type="GO" id="GO:0045892">
    <property type="term" value="P:negative regulation of DNA-templated transcription"/>
    <property type="evidence" value="ECO:0007669"/>
    <property type="project" value="TreeGrafter"/>
</dbReference>
<evidence type="ECO:0000256" key="2">
    <source>
        <dbReference type="ARBA" id="ARBA00023125"/>
    </source>
</evidence>
<organism evidence="6 7">
    <name type="scientific">Halorarum salinum</name>
    <dbReference type="NCBI Taxonomy" id="2743089"/>
    <lineage>
        <taxon>Archaea</taxon>
        <taxon>Methanobacteriati</taxon>
        <taxon>Methanobacteriota</taxon>
        <taxon>Stenosarchaea group</taxon>
        <taxon>Halobacteria</taxon>
        <taxon>Halobacteriales</taxon>
        <taxon>Haloferacaceae</taxon>
        <taxon>Halorarum</taxon>
    </lineage>
</organism>
<dbReference type="GeneID" id="56035891"/>
<accession>A0A7D5L818</accession>
<dbReference type="KEGG" id="halu:HUG12_00490"/>
<evidence type="ECO:0000256" key="1">
    <source>
        <dbReference type="ARBA" id="ARBA00023015"/>
    </source>
</evidence>
<dbReference type="RefSeq" id="WP_179266899.1">
    <property type="nucleotide sequence ID" value="NZ_CP058579.1"/>
</dbReference>
<dbReference type="GO" id="GO:0003700">
    <property type="term" value="F:DNA-binding transcription factor activity"/>
    <property type="evidence" value="ECO:0007669"/>
    <property type="project" value="TreeGrafter"/>
</dbReference>
<feature type="domain" description="HTH iclR-type" evidence="4">
    <location>
        <begin position="10"/>
        <end position="69"/>
    </location>
</feature>
<dbReference type="InterPro" id="IPR005471">
    <property type="entry name" value="Tscrpt_reg_IclR_N"/>
</dbReference>
<dbReference type="InterPro" id="IPR014757">
    <property type="entry name" value="Tscrpt_reg_IclR_C"/>
</dbReference>
<feature type="domain" description="IclR-ED" evidence="5">
    <location>
        <begin position="70"/>
        <end position="254"/>
    </location>
</feature>
<evidence type="ECO:0000313" key="7">
    <source>
        <dbReference type="Proteomes" id="UP000509626"/>
    </source>
</evidence>
<dbReference type="SUPFAM" id="SSF46785">
    <property type="entry name" value="Winged helix' DNA-binding domain"/>
    <property type="match status" value="1"/>
</dbReference>
<reference evidence="6 7" key="1">
    <citation type="submission" date="2020-06" db="EMBL/GenBank/DDBJ databases">
        <title>NJ-3-1, isolated from saline soil.</title>
        <authorList>
            <person name="Cui H.L."/>
            <person name="Shi X."/>
        </authorList>
    </citation>
    <scope>NUCLEOTIDE SEQUENCE [LARGE SCALE GENOMIC DNA]</scope>
    <source>
        <strain evidence="6 7">NJ-3-1</strain>
    </source>
</reference>
<dbReference type="GO" id="GO:0003677">
    <property type="term" value="F:DNA binding"/>
    <property type="evidence" value="ECO:0007669"/>
    <property type="project" value="UniProtKB-KW"/>
</dbReference>
<sequence>MSKEAAEDRVKTIERMFIITDALQELNGARISELGDYTDLANSTVYRHLNTLNDMGYVMKEGDIYHIGLGFLDIGEYARNRKKAYQLAKPKVQELAEATDERCQFVVEEHGRGVYVHVETGSHAVETNSRIGKRLYLHSTSVGKSILAHLPNQRISEIVDKWGLPKRTENTITSREGLKKELHQIREDGVAYNREGNIKGLRSVGTPVLSPSGQILGALSISGPTHRMKGDKYEETLPDLLLGAANELELNLEYS</sequence>
<evidence type="ECO:0000259" key="4">
    <source>
        <dbReference type="PROSITE" id="PS51077"/>
    </source>
</evidence>
<gene>
    <name evidence="6" type="ORF">HUG12_00490</name>
</gene>
<evidence type="ECO:0000259" key="5">
    <source>
        <dbReference type="PROSITE" id="PS51078"/>
    </source>
</evidence>
<dbReference type="OrthoDB" id="14763at2157"/>
<keyword evidence="2" id="KW-0238">DNA-binding</keyword>
<dbReference type="Gene3D" id="3.30.450.40">
    <property type="match status" value="1"/>
</dbReference>
<dbReference type="InterPro" id="IPR029016">
    <property type="entry name" value="GAF-like_dom_sf"/>
</dbReference>
<keyword evidence="7" id="KW-1185">Reference proteome</keyword>
<dbReference type="Pfam" id="PF01614">
    <property type="entry name" value="IclR_C"/>
    <property type="match status" value="1"/>
</dbReference>
<keyword evidence="3" id="KW-0804">Transcription</keyword>
<dbReference type="InterPro" id="IPR036390">
    <property type="entry name" value="WH_DNA-bd_sf"/>
</dbReference>
<dbReference type="PROSITE" id="PS51078">
    <property type="entry name" value="ICLR_ED"/>
    <property type="match status" value="1"/>
</dbReference>
<dbReference type="EMBL" id="CP058579">
    <property type="protein sequence ID" value="QLG60313.1"/>
    <property type="molecule type" value="Genomic_DNA"/>
</dbReference>
<dbReference type="AlphaFoldDB" id="A0A7D5L818"/>